<feature type="chain" id="PRO_5002255352" description="C2H2-type domain-containing protein" evidence="1">
    <location>
        <begin position="30"/>
        <end position="111"/>
    </location>
</feature>
<organism evidence="2 3">
    <name type="scientific">Capsaspora owczarzaki (strain ATCC 30864)</name>
    <dbReference type="NCBI Taxonomy" id="595528"/>
    <lineage>
        <taxon>Eukaryota</taxon>
        <taxon>Filasterea</taxon>
        <taxon>Capsaspora</taxon>
    </lineage>
</organism>
<evidence type="ECO:0000256" key="1">
    <source>
        <dbReference type="SAM" id="SignalP"/>
    </source>
</evidence>
<evidence type="ECO:0000313" key="2">
    <source>
        <dbReference type="EMBL" id="KJE98425.1"/>
    </source>
</evidence>
<accession>A0A0D2WYC0</accession>
<evidence type="ECO:0000313" key="3">
    <source>
        <dbReference type="Proteomes" id="UP000008743"/>
    </source>
</evidence>
<protein>
    <recommendedName>
        <fullName evidence="4">C2H2-type domain-containing protein</fullName>
    </recommendedName>
</protein>
<dbReference type="InParanoid" id="A0A0D2WYC0"/>
<evidence type="ECO:0008006" key="4">
    <source>
        <dbReference type="Google" id="ProtNLM"/>
    </source>
</evidence>
<sequence>MLTMFLFLGMLFCRFVLVLFSDHFARIRAQSCVRHCNIAFGGSVRIQFHEKRQHPHSPKCTLGFIQHHLLCMISRNATHTHNAQDSPSRRRSAVTIHYKGVMGKKQYTKGI</sequence>
<dbReference type="EMBL" id="KE346424">
    <property type="protein sequence ID" value="KJE98425.1"/>
    <property type="molecule type" value="Genomic_DNA"/>
</dbReference>
<gene>
    <name evidence="2" type="ORF">CAOG_010241</name>
</gene>
<dbReference type="AlphaFoldDB" id="A0A0D2WYC0"/>
<dbReference type="Proteomes" id="UP000008743">
    <property type="component" value="Unassembled WGS sequence"/>
</dbReference>
<reference evidence="3" key="1">
    <citation type="submission" date="2011-02" db="EMBL/GenBank/DDBJ databases">
        <title>The Genome Sequence of Capsaspora owczarzaki ATCC 30864.</title>
        <authorList>
            <person name="Russ C."/>
            <person name="Cuomo C."/>
            <person name="Burger G."/>
            <person name="Gray M.W."/>
            <person name="Holland P.W.H."/>
            <person name="King N."/>
            <person name="Lang F.B.F."/>
            <person name="Roger A.J."/>
            <person name="Ruiz-Trillo I."/>
            <person name="Young S.K."/>
            <person name="Zeng Q."/>
            <person name="Gargeya S."/>
            <person name="Alvarado L."/>
            <person name="Berlin A."/>
            <person name="Chapman S.B."/>
            <person name="Chen Z."/>
            <person name="Freedman E."/>
            <person name="Gellesch M."/>
            <person name="Goldberg J."/>
            <person name="Griggs A."/>
            <person name="Gujja S."/>
            <person name="Heilman E."/>
            <person name="Heiman D."/>
            <person name="Howarth C."/>
            <person name="Mehta T."/>
            <person name="Neiman D."/>
            <person name="Pearson M."/>
            <person name="Roberts A."/>
            <person name="Saif S."/>
            <person name="Shea T."/>
            <person name="Shenoy N."/>
            <person name="Sisk P."/>
            <person name="Stolte C."/>
            <person name="Sykes S."/>
            <person name="White J."/>
            <person name="Yandava C."/>
            <person name="Haas B."/>
            <person name="Nusbaum C."/>
            <person name="Birren B."/>
        </authorList>
    </citation>
    <scope>NUCLEOTIDE SEQUENCE</scope>
    <source>
        <strain evidence="3">ATCC 30864</strain>
    </source>
</reference>
<keyword evidence="1" id="KW-0732">Signal</keyword>
<feature type="signal peptide" evidence="1">
    <location>
        <begin position="1"/>
        <end position="29"/>
    </location>
</feature>
<keyword evidence="3" id="KW-1185">Reference proteome</keyword>
<proteinExistence type="predicted"/>
<name>A0A0D2WYC0_CAPO3</name>